<accession>A0ABS8WMT6</accession>
<feature type="region of interest" description="Disordered" evidence="1">
    <location>
        <begin position="52"/>
        <end position="114"/>
    </location>
</feature>
<keyword evidence="3" id="KW-1185">Reference proteome</keyword>
<organism evidence="2 3">
    <name type="scientific">Datura stramonium</name>
    <name type="common">Jimsonweed</name>
    <name type="synonym">Common thornapple</name>
    <dbReference type="NCBI Taxonomy" id="4076"/>
    <lineage>
        <taxon>Eukaryota</taxon>
        <taxon>Viridiplantae</taxon>
        <taxon>Streptophyta</taxon>
        <taxon>Embryophyta</taxon>
        <taxon>Tracheophyta</taxon>
        <taxon>Spermatophyta</taxon>
        <taxon>Magnoliopsida</taxon>
        <taxon>eudicotyledons</taxon>
        <taxon>Gunneridae</taxon>
        <taxon>Pentapetalae</taxon>
        <taxon>asterids</taxon>
        <taxon>lamiids</taxon>
        <taxon>Solanales</taxon>
        <taxon>Solanaceae</taxon>
        <taxon>Solanoideae</taxon>
        <taxon>Datureae</taxon>
        <taxon>Datura</taxon>
    </lineage>
</organism>
<proteinExistence type="predicted"/>
<gene>
    <name evidence="2" type="ORF">HAX54_049661</name>
</gene>
<sequence length="114" mass="12366">PLRNSLLVTEHIALARVGAIESESLLDIIDLSVVDSTMLLTSVMGTPLRASLARESQLPDSSPRDSPPRALPKWTAPVKAQSTSLSPPRGPTPPRATRKMPKIERGVDTYEEDL</sequence>
<evidence type="ECO:0000313" key="3">
    <source>
        <dbReference type="Proteomes" id="UP000823775"/>
    </source>
</evidence>
<feature type="non-terminal residue" evidence="2">
    <location>
        <position position="1"/>
    </location>
</feature>
<evidence type="ECO:0000256" key="1">
    <source>
        <dbReference type="SAM" id="MobiDB-lite"/>
    </source>
</evidence>
<protein>
    <submittedName>
        <fullName evidence="2">Uncharacterized protein</fullName>
    </submittedName>
</protein>
<dbReference type="Proteomes" id="UP000823775">
    <property type="component" value="Unassembled WGS sequence"/>
</dbReference>
<dbReference type="EMBL" id="JACEIK010008461">
    <property type="protein sequence ID" value="MCE3051372.1"/>
    <property type="molecule type" value="Genomic_DNA"/>
</dbReference>
<evidence type="ECO:0000313" key="2">
    <source>
        <dbReference type="EMBL" id="MCE3051372.1"/>
    </source>
</evidence>
<comment type="caution">
    <text evidence="2">The sequence shown here is derived from an EMBL/GenBank/DDBJ whole genome shotgun (WGS) entry which is preliminary data.</text>
</comment>
<reference evidence="2 3" key="1">
    <citation type="journal article" date="2021" name="BMC Genomics">
        <title>Datura genome reveals duplications of psychoactive alkaloid biosynthetic genes and high mutation rate following tissue culture.</title>
        <authorList>
            <person name="Rajewski A."/>
            <person name="Carter-House D."/>
            <person name="Stajich J."/>
            <person name="Litt A."/>
        </authorList>
    </citation>
    <scope>NUCLEOTIDE SEQUENCE [LARGE SCALE GENOMIC DNA]</scope>
    <source>
        <strain evidence="2">AR-01</strain>
    </source>
</reference>
<name>A0ABS8WMT6_DATST</name>